<dbReference type="AlphaFoldDB" id="A0A939IUS8"/>
<evidence type="ECO:0000313" key="3">
    <source>
        <dbReference type="Proteomes" id="UP000664385"/>
    </source>
</evidence>
<dbReference type="InterPro" id="IPR043777">
    <property type="entry name" value="DUF5719"/>
</dbReference>
<dbReference type="PROSITE" id="PS51257">
    <property type="entry name" value="PROKAR_LIPOPROTEIN"/>
    <property type="match status" value="1"/>
</dbReference>
<feature type="transmembrane region" description="Helical" evidence="1">
    <location>
        <begin position="12"/>
        <end position="37"/>
    </location>
</feature>
<gene>
    <name evidence="2" type="ORF">JF543_07050</name>
</gene>
<protein>
    <recommendedName>
        <fullName evidence="4">Large extracellular alpha-helical protein</fullName>
    </recommendedName>
</protein>
<dbReference type="EMBL" id="JAEMWU010000001">
    <property type="protein sequence ID" value="MBN8205716.1"/>
    <property type="molecule type" value="Genomic_DNA"/>
</dbReference>
<organism evidence="2 3">
    <name type="scientific">Microbacterium esteraromaticum</name>
    <dbReference type="NCBI Taxonomy" id="57043"/>
    <lineage>
        <taxon>Bacteria</taxon>
        <taxon>Bacillati</taxon>
        <taxon>Actinomycetota</taxon>
        <taxon>Actinomycetes</taxon>
        <taxon>Micrococcales</taxon>
        <taxon>Microbacteriaceae</taxon>
        <taxon>Microbacterium</taxon>
    </lineage>
</organism>
<evidence type="ECO:0000256" key="1">
    <source>
        <dbReference type="SAM" id="Phobius"/>
    </source>
</evidence>
<reference evidence="2" key="1">
    <citation type="submission" date="2020-12" db="EMBL/GenBank/DDBJ databases">
        <title>PHA producing bacteria isolated from mangrove.</title>
        <authorList>
            <person name="Zheng W."/>
            <person name="Yu S."/>
            <person name="Huang Y."/>
        </authorList>
    </citation>
    <scope>NUCLEOTIDE SEQUENCE</scope>
    <source>
        <strain evidence="2">GN8-5</strain>
    </source>
</reference>
<evidence type="ECO:0000313" key="2">
    <source>
        <dbReference type="EMBL" id="MBN8205716.1"/>
    </source>
</evidence>
<accession>A0A939IUS8</accession>
<dbReference type="Proteomes" id="UP000664385">
    <property type="component" value="Unassembled WGS sequence"/>
</dbReference>
<name>A0A939IUS8_9MICO</name>
<dbReference type="RefSeq" id="WP_206823474.1">
    <property type="nucleotide sequence ID" value="NZ_JAEMWU010000001.1"/>
</dbReference>
<comment type="caution">
    <text evidence="2">The sequence shown here is derived from an EMBL/GenBank/DDBJ whole genome shotgun (WGS) entry which is preliminary data.</text>
</comment>
<dbReference type="Pfam" id="PF18986">
    <property type="entry name" value="DUF5719"/>
    <property type="match status" value="1"/>
</dbReference>
<keyword evidence="1" id="KW-1133">Transmembrane helix</keyword>
<keyword evidence="1" id="KW-0472">Membrane</keyword>
<proteinExistence type="predicted"/>
<evidence type="ECO:0008006" key="4">
    <source>
        <dbReference type="Google" id="ProtNLM"/>
    </source>
</evidence>
<keyword evidence="1" id="KW-0812">Transmembrane</keyword>
<sequence length="459" mass="47274">MKQRTLRLAATGARVATGAAVAVACVIGVIAAVAAPWPSLHNEPATTIVTPVPGDTTLVCNGSFRALGRESGQADLMVSAGLPDLVVDAQQDAVDTDPLRMPEIVGGEGAQAVTARVQDRDVPLVAAGESIRLQEDDLRGFAAAPCRPAGMRHWLVGGDISTGASDIILLSNPGSVPATVDFTVYGVQRATSTTIVPPLTQIGLPLASVASGQQRPVVEVVSTGAPVRATLQSALTRTLEPAGIDLQDGLGAPQSQLTIVGVRAVPDATGDDATGVVLRILAPDDEAQATVRVYAEGAVAASDEYTVDLSAGIPNEIALTNLPGGAYDIHIEATEPVVAAARQTQRSGRHQDFSWMLPAPRLQGDVMFEVPRGAPGVLFLRNAEAESVTVTVEGADDPTIELAANGTATVPLNAGSYTLKAPSAVHVAVSLLSESDEPAIAGWPLWSPPATQQPIIVHH</sequence>